<dbReference type="AlphaFoldDB" id="A0A0H3C6X8"/>
<dbReference type="SUPFAM" id="SSF54427">
    <property type="entry name" value="NTF2-like"/>
    <property type="match status" value="1"/>
</dbReference>
<protein>
    <submittedName>
        <fullName evidence="2">NTF2 superfamily protein</fullName>
    </submittedName>
</protein>
<proteinExistence type="predicted"/>
<evidence type="ECO:0000313" key="3">
    <source>
        <dbReference type="Proteomes" id="UP000001364"/>
    </source>
</evidence>
<dbReference type="HOGENOM" id="CLU_155949_0_0_5"/>
<dbReference type="PATRIC" id="fig|565050.3.peg.1249"/>
<dbReference type="Proteomes" id="UP000001364">
    <property type="component" value="Chromosome"/>
</dbReference>
<name>A0A0H3C6X8_CAUVN</name>
<feature type="domain" description="SnoaL-like" evidence="1">
    <location>
        <begin position="9"/>
        <end position="109"/>
    </location>
</feature>
<dbReference type="RefSeq" id="WP_010919090.1">
    <property type="nucleotide sequence ID" value="NC_011916.1"/>
</dbReference>
<dbReference type="RefSeq" id="YP_002516639.1">
    <property type="nucleotide sequence ID" value="NC_011916.1"/>
</dbReference>
<gene>
    <name evidence="2" type="ordered locus">CCNA_01266</name>
</gene>
<dbReference type="InterPro" id="IPR032710">
    <property type="entry name" value="NTF2-like_dom_sf"/>
</dbReference>
<accession>A0A0H3C6X8</accession>
<reference evidence="2 3" key="1">
    <citation type="journal article" date="2010" name="J. Bacteriol.">
        <title>The genetic basis of laboratory adaptation in Caulobacter crescentus.</title>
        <authorList>
            <person name="Marks M.E."/>
            <person name="Castro-Rojas C.M."/>
            <person name="Teiling C."/>
            <person name="Du L."/>
            <person name="Kapatral V."/>
            <person name="Walunas T.L."/>
            <person name="Crosson S."/>
        </authorList>
    </citation>
    <scope>NUCLEOTIDE SEQUENCE [LARGE SCALE GENOMIC DNA]</scope>
    <source>
        <strain evidence="3">NA1000 / CB15N</strain>
    </source>
</reference>
<dbReference type="KEGG" id="ccs:CCNA_01266"/>
<dbReference type="Pfam" id="PF12680">
    <property type="entry name" value="SnoaL_2"/>
    <property type="match status" value="1"/>
</dbReference>
<organism evidence="2 3">
    <name type="scientific">Caulobacter vibrioides (strain NA1000 / CB15N)</name>
    <name type="common">Caulobacter crescentus</name>
    <dbReference type="NCBI Taxonomy" id="565050"/>
    <lineage>
        <taxon>Bacteria</taxon>
        <taxon>Pseudomonadati</taxon>
        <taxon>Pseudomonadota</taxon>
        <taxon>Alphaproteobacteria</taxon>
        <taxon>Caulobacterales</taxon>
        <taxon>Caulobacteraceae</taxon>
        <taxon>Caulobacter</taxon>
    </lineage>
</organism>
<dbReference type="InterPro" id="IPR037401">
    <property type="entry name" value="SnoaL-like"/>
</dbReference>
<evidence type="ECO:0000259" key="1">
    <source>
        <dbReference type="Pfam" id="PF12680"/>
    </source>
</evidence>
<evidence type="ECO:0000313" key="2">
    <source>
        <dbReference type="EMBL" id="ACL94731.1"/>
    </source>
</evidence>
<dbReference type="EMBL" id="CP001340">
    <property type="protein sequence ID" value="ACL94731.1"/>
    <property type="molecule type" value="Genomic_DNA"/>
</dbReference>
<keyword evidence="3" id="KW-1185">Reference proteome</keyword>
<dbReference type="Gene3D" id="3.10.450.50">
    <property type="match status" value="1"/>
</dbReference>
<dbReference type="GeneID" id="7332995"/>
<dbReference type="SMR" id="A0A0H3C6X8"/>
<sequence>MSPLSAMLEAAYAVFNTHDAQGLRRFIHPEATWPDTLEADHANVGQDAVIAHFARVFATLRPNIHLIEVIEETGQSLTVEAQYAVETEDGQVWSDTRARLTYHFRDGLLSGMTILSGF</sequence>
<dbReference type="OrthoDB" id="1353852at2"/>